<dbReference type="GO" id="GO:0006862">
    <property type="term" value="P:nucleotide transport"/>
    <property type="evidence" value="ECO:0007669"/>
    <property type="project" value="InterPro"/>
</dbReference>
<keyword evidence="3 9" id="KW-0813">Transport</keyword>
<name>B0F462_9EUKA</name>
<accession>B0F462</accession>
<dbReference type="Pfam" id="PF00153">
    <property type="entry name" value="Mito_carr"/>
    <property type="match status" value="2"/>
</dbReference>
<dbReference type="InterPro" id="IPR018108">
    <property type="entry name" value="MCP_transmembrane"/>
</dbReference>
<evidence type="ECO:0000256" key="3">
    <source>
        <dbReference type="ARBA" id="ARBA00022448"/>
    </source>
</evidence>
<evidence type="ECO:0000256" key="2">
    <source>
        <dbReference type="ARBA" id="ARBA00006375"/>
    </source>
</evidence>
<feature type="transmembrane region" description="Helical" evidence="10">
    <location>
        <begin position="21"/>
        <end position="39"/>
    </location>
</feature>
<dbReference type="EMBL" id="EU086487">
    <property type="protein sequence ID" value="ABW76100.1"/>
    <property type="molecule type" value="mRNA"/>
</dbReference>
<feature type="repeat" description="Solcar" evidence="8">
    <location>
        <begin position="111"/>
        <end position="194"/>
    </location>
</feature>
<proteinExistence type="evidence at transcript level"/>
<protein>
    <submittedName>
        <fullName evidence="11">Membrane carrier 3</fullName>
    </submittedName>
</protein>
<feature type="non-terminal residue" evidence="11">
    <location>
        <position position="1"/>
    </location>
</feature>
<comment type="subcellular location">
    <subcellularLocation>
        <location evidence="1">Membrane</location>
        <topology evidence="1">Multi-pass membrane protein</topology>
    </subcellularLocation>
</comment>
<dbReference type="InterPro" id="IPR044712">
    <property type="entry name" value="SLC25A32-like"/>
</dbReference>
<dbReference type="Gene3D" id="1.50.40.10">
    <property type="entry name" value="Mitochondrial carrier domain"/>
    <property type="match status" value="2"/>
</dbReference>
<dbReference type="SUPFAM" id="SSF103506">
    <property type="entry name" value="Mitochondrial carrier"/>
    <property type="match status" value="1"/>
</dbReference>
<evidence type="ECO:0000256" key="5">
    <source>
        <dbReference type="ARBA" id="ARBA00022737"/>
    </source>
</evidence>
<dbReference type="GO" id="GO:0055085">
    <property type="term" value="P:transmembrane transport"/>
    <property type="evidence" value="ECO:0007669"/>
    <property type="project" value="InterPro"/>
</dbReference>
<dbReference type="PANTHER" id="PTHR45683">
    <property type="entry name" value="MITOCHONDRIAL NICOTINAMIDE ADENINE DINUCLEOTIDE TRANSPORTER 1-RELATED-RELATED"/>
    <property type="match status" value="1"/>
</dbReference>
<evidence type="ECO:0000256" key="7">
    <source>
        <dbReference type="ARBA" id="ARBA00023136"/>
    </source>
</evidence>
<keyword evidence="7 8" id="KW-0472">Membrane</keyword>
<evidence type="ECO:0000256" key="8">
    <source>
        <dbReference type="PROSITE-ProRule" id="PRU00282"/>
    </source>
</evidence>
<dbReference type="GO" id="GO:0016020">
    <property type="term" value="C:membrane"/>
    <property type="evidence" value="ECO:0007669"/>
    <property type="project" value="UniProtKB-SubCell"/>
</dbReference>
<evidence type="ECO:0000256" key="10">
    <source>
        <dbReference type="SAM" id="Phobius"/>
    </source>
</evidence>
<evidence type="ECO:0000256" key="4">
    <source>
        <dbReference type="ARBA" id="ARBA00022692"/>
    </source>
</evidence>
<keyword evidence="4 8" id="KW-0812">Transmembrane</keyword>
<keyword evidence="5" id="KW-0677">Repeat</keyword>
<reference evidence="11" key="1">
    <citation type="journal article" date="2008" name="PLoS ONE">
        <title>Genetic Evidence for a Mitochondriate Ancestry in the 'Amitochondriate' Flagellate Trimastix pyriformis.</title>
        <authorList>
            <person name="Hampl V."/>
            <person name="Silberman J.D."/>
            <person name="Stechmann A."/>
            <person name="Diaz-Trivino S."/>
            <person name="Johnson P.J."/>
            <person name="Roger A.J."/>
        </authorList>
    </citation>
    <scope>NUCLEOTIDE SEQUENCE</scope>
</reference>
<dbReference type="PROSITE" id="PS50920">
    <property type="entry name" value="SOLCAR"/>
    <property type="match status" value="2"/>
</dbReference>
<organism evidence="11">
    <name type="scientific">Paratrimastix pyriformis</name>
    <dbReference type="NCBI Taxonomy" id="342808"/>
    <lineage>
        <taxon>Eukaryota</taxon>
        <taxon>Metamonada</taxon>
        <taxon>Preaxostyla</taxon>
        <taxon>Paratrimastigidae</taxon>
        <taxon>Paratrimastix</taxon>
    </lineage>
</organism>
<feature type="repeat" description="Solcar" evidence="8">
    <location>
        <begin position="19"/>
        <end position="102"/>
    </location>
</feature>
<evidence type="ECO:0000256" key="6">
    <source>
        <dbReference type="ARBA" id="ARBA00022989"/>
    </source>
</evidence>
<comment type="similarity">
    <text evidence="2 9">Belongs to the mitochondrial carrier (TC 2.A.29) family.</text>
</comment>
<evidence type="ECO:0000256" key="9">
    <source>
        <dbReference type="RuleBase" id="RU000488"/>
    </source>
</evidence>
<sequence length="338" mass="37066">RLSLRKNSLNEMSQGFRLSKNFANFAAGVFGGMAATAVVKPLDTLVTRAASSKGDESTIEVAKRMFQQEGISSFYRGLPISLMNNGLSWGLFYLVSDPVNHAMKQVAPNMSPTLRNFLASYASSIITTTVMNPLYCANTRAEANQKKATLAERVCSVFKDRGLAAFTMGLSVNLVTSAVNSAQIVAQNRVLQSLSAQRRLGVAEHMAVYAMGKMCATVCNHPLNVIAIRQRVDSEHGMSWHAKKALELCEWAFLQRASTAQRLLWRVCRPYAYDIRWSLAEILEFRRDGLSALYRGFGAASMRVVPSYVITQLAHNAAHKALMPLVEGLPAGGKRAAL</sequence>
<dbReference type="InterPro" id="IPR023395">
    <property type="entry name" value="MCP_dom_sf"/>
</dbReference>
<evidence type="ECO:0000313" key="11">
    <source>
        <dbReference type="EMBL" id="ABW76100.1"/>
    </source>
</evidence>
<evidence type="ECO:0000256" key="1">
    <source>
        <dbReference type="ARBA" id="ARBA00004141"/>
    </source>
</evidence>
<keyword evidence="6 10" id="KW-1133">Transmembrane helix</keyword>
<dbReference type="AlphaFoldDB" id="B0F462"/>